<feature type="region of interest" description="Disordered" evidence="1">
    <location>
        <begin position="1"/>
        <end position="26"/>
    </location>
</feature>
<name>A0A4Y7PZK5_9AGAM</name>
<gene>
    <name evidence="2" type="ORF">BD410DRAFT_390640</name>
</gene>
<keyword evidence="3" id="KW-1185">Reference proteome</keyword>
<dbReference type="AlphaFoldDB" id="A0A4Y7PZK5"/>
<evidence type="ECO:0000256" key="1">
    <source>
        <dbReference type="SAM" id="MobiDB-lite"/>
    </source>
</evidence>
<evidence type="ECO:0000313" key="3">
    <source>
        <dbReference type="Proteomes" id="UP000294933"/>
    </source>
</evidence>
<dbReference type="EMBL" id="ML170191">
    <property type="protein sequence ID" value="TDL20059.1"/>
    <property type="molecule type" value="Genomic_DNA"/>
</dbReference>
<protein>
    <submittedName>
        <fullName evidence="2">Uncharacterized protein</fullName>
    </submittedName>
</protein>
<proteinExistence type="predicted"/>
<evidence type="ECO:0000313" key="2">
    <source>
        <dbReference type="EMBL" id="TDL20059.1"/>
    </source>
</evidence>
<dbReference type="Proteomes" id="UP000294933">
    <property type="component" value="Unassembled WGS sequence"/>
</dbReference>
<sequence length="86" mass="9839">MATEALPDSVLGAHRAPTDTQRATAHSIIKEKKQRLSELDIQIARLNVRREAISADIHRYQEFLSPAQWLIHELLAEIFIYCFPNA</sequence>
<dbReference type="VEuPathDB" id="FungiDB:BD410DRAFT_390640"/>
<reference evidence="2 3" key="1">
    <citation type="submission" date="2018-06" db="EMBL/GenBank/DDBJ databases">
        <title>A transcriptomic atlas of mushroom development highlights an independent origin of complex multicellularity.</title>
        <authorList>
            <consortium name="DOE Joint Genome Institute"/>
            <person name="Krizsan K."/>
            <person name="Almasi E."/>
            <person name="Merenyi Z."/>
            <person name="Sahu N."/>
            <person name="Viragh M."/>
            <person name="Koszo T."/>
            <person name="Mondo S."/>
            <person name="Kiss B."/>
            <person name="Balint B."/>
            <person name="Kues U."/>
            <person name="Barry K."/>
            <person name="Hegedus J.C."/>
            <person name="Henrissat B."/>
            <person name="Johnson J."/>
            <person name="Lipzen A."/>
            <person name="Ohm R."/>
            <person name="Nagy I."/>
            <person name="Pangilinan J."/>
            <person name="Yan J."/>
            <person name="Xiong Y."/>
            <person name="Grigoriev I.V."/>
            <person name="Hibbett D.S."/>
            <person name="Nagy L.G."/>
        </authorList>
    </citation>
    <scope>NUCLEOTIDE SEQUENCE [LARGE SCALE GENOMIC DNA]</scope>
    <source>
        <strain evidence="2 3">SZMC22713</strain>
    </source>
</reference>
<accession>A0A4Y7PZK5</accession>
<organism evidence="2 3">
    <name type="scientific">Rickenella mellea</name>
    <dbReference type="NCBI Taxonomy" id="50990"/>
    <lineage>
        <taxon>Eukaryota</taxon>
        <taxon>Fungi</taxon>
        <taxon>Dikarya</taxon>
        <taxon>Basidiomycota</taxon>
        <taxon>Agaricomycotina</taxon>
        <taxon>Agaricomycetes</taxon>
        <taxon>Hymenochaetales</taxon>
        <taxon>Rickenellaceae</taxon>
        <taxon>Rickenella</taxon>
    </lineage>
</organism>